<organism evidence="2 3">
    <name type="scientific">Nocardia alba</name>
    <dbReference type="NCBI Taxonomy" id="225051"/>
    <lineage>
        <taxon>Bacteria</taxon>
        <taxon>Bacillati</taxon>
        <taxon>Actinomycetota</taxon>
        <taxon>Actinomycetes</taxon>
        <taxon>Mycobacteriales</taxon>
        <taxon>Nocardiaceae</taxon>
        <taxon>Nocardia</taxon>
    </lineage>
</organism>
<dbReference type="STRING" id="1210063.GCA_001612665_03806"/>
<evidence type="ECO:0000256" key="1">
    <source>
        <dbReference type="SAM" id="SignalP"/>
    </source>
</evidence>
<gene>
    <name evidence="2" type="ORF">DFR71_4147</name>
</gene>
<feature type="chain" id="PRO_5038509115" evidence="1">
    <location>
        <begin position="23"/>
        <end position="131"/>
    </location>
</feature>
<evidence type="ECO:0000313" key="2">
    <source>
        <dbReference type="EMBL" id="TCJ95232.1"/>
    </source>
</evidence>
<proteinExistence type="predicted"/>
<accession>A0A4R1FP16</accession>
<dbReference type="OrthoDB" id="4560163at2"/>
<dbReference type="RefSeq" id="WP_132370009.1">
    <property type="nucleotide sequence ID" value="NZ_SMFR01000003.1"/>
</dbReference>
<keyword evidence="3" id="KW-1185">Reference proteome</keyword>
<dbReference type="PROSITE" id="PS51257">
    <property type="entry name" value="PROKAR_LIPOPROTEIN"/>
    <property type="match status" value="1"/>
</dbReference>
<name>A0A4R1FP16_9NOCA</name>
<protein>
    <submittedName>
        <fullName evidence="2">Uncharacterized protein</fullName>
    </submittedName>
</protein>
<comment type="caution">
    <text evidence="2">The sequence shown here is derived from an EMBL/GenBank/DDBJ whole genome shotgun (WGS) entry which is preliminary data.</text>
</comment>
<dbReference type="EMBL" id="SMFR01000003">
    <property type="protein sequence ID" value="TCJ95232.1"/>
    <property type="molecule type" value="Genomic_DNA"/>
</dbReference>
<evidence type="ECO:0000313" key="3">
    <source>
        <dbReference type="Proteomes" id="UP000294856"/>
    </source>
</evidence>
<dbReference type="Proteomes" id="UP000294856">
    <property type="component" value="Unassembled WGS sequence"/>
</dbReference>
<sequence>MISTTPRRAAGLALMLTGAALGLTGCGGNSGYQTQPPQPTEPTISQASVRELCGILDGQKGTWKALGPQVARVAFTGAIRLWTVNDTVANAAIAYNRHIVDTVTIQTCPRVRDATLASLEVPDIEVALGGF</sequence>
<keyword evidence="1" id="KW-0732">Signal</keyword>
<feature type="signal peptide" evidence="1">
    <location>
        <begin position="1"/>
        <end position="22"/>
    </location>
</feature>
<dbReference type="AlphaFoldDB" id="A0A4R1FP16"/>
<reference evidence="2 3" key="1">
    <citation type="submission" date="2019-03" db="EMBL/GenBank/DDBJ databases">
        <title>Genomic Encyclopedia of Type Strains, Phase IV (KMG-IV): sequencing the most valuable type-strain genomes for metagenomic binning, comparative biology and taxonomic classification.</title>
        <authorList>
            <person name="Goeker M."/>
        </authorList>
    </citation>
    <scope>NUCLEOTIDE SEQUENCE [LARGE SCALE GENOMIC DNA]</scope>
    <source>
        <strain evidence="2 3">DSM 44684</strain>
    </source>
</reference>